<keyword evidence="3 4" id="KW-0067">ATP-binding</keyword>
<name>A0A2V2MXH4_9EURY</name>
<evidence type="ECO:0000256" key="3">
    <source>
        <dbReference type="ARBA" id="ARBA00022840"/>
    </source>
</evidence>
<comment type="caution">
    <text evidence="6">The sequence shown here is derived from an EMBL/GenBank/DDBJ whole genome shotgun (WGS) entry which is preliminary data.</text>
</comment>
<dbReference type="GO" id="GO:0016874">
    <property type="term" value="F:ligase activity"/>
    <property type="evidence" value="ECO:0007669"/>
    <property type="project" value="UniProtKB-KW"/>
</dbReference>
<evidence type="ECO:0000313" key="7">
    <source>
        <dbReference type="Proteomes" id="UP000245657"/>
    </source>
</evidence>
<accession>A0A2V2MXH4</accession>
<evidence type="ECO:0000256" key="4">
    <source>
        <dbReference type="PROSITE-ProRule" id="PRU00409"/>
    </source>
</evidence>
<evidence type="ECO:0000313" key="6">
    <source>
        <dbReference type="EMBL" id="PWR72834.1"/>
    </source>
</evidence>
<sequence>MSVLITTGESIKALTIARSLGEKKISITIGSSENRSISSFSRYCHSNFLYPSPSNSQKFISALSHFLNHNHHDVLIPVHSKDTIIISKYREKLEKYTTIPLASYDTMLTLSDKSKLPSIAKELEIKIPKTFLPSSNYPLQKISEIIQYPVVIKLRNRTSSIGQTYAYNADDLCQKYQKTILTYNLAPNEYPIIQEYINGVGYGVSMLYNRGELRAKFTHKRIREYPITGGPSTYRISTKHAKMESIAEQLLSHNSWHGVAMVEFKLNNEGEPYLLEVNPRFWGSLNTAVLSGVDFPYLLYQMAVEGDTPRVMDYNINVVSMNYCIDTLTRYNLFKSQKSLHIIKDFMVFPYHDDIASIKDPLPIIRFMYQGLMKGKRV</sequence>
<keyword evidence="2 4" id="KW-0547">Nucleotide-binding</keyword>
<dbReference type="OrthoDB" id="11959at2157"/>
<reference evidence="6 7" key="1">
    <citation type="submission" date="2018-05" db="EMBL/GenBank/DDBJ databases">
        <title>Draft genome of Methanospirillum lacunae Ki8-1.</title>
        <authorList>
            <person name="Dueholm M.S."/>
            <person name="Nielsen P.H."/>
            <person name="Bakmann L.F."/>
            <person name="Otzen D.E."/>
        </authorList>
    </citation>
    <scope>NUCLEOTIDE SEQUENCE [LARGE SCALE GENOMIC DNA]</scope>
    <source>
        <strain evidence="6 7">Ki8-1</strain>
    </source>
</reference>
<dbReference type="InterPro" id="IPR013815">
    <property type="entry name" value="ATP_grasp_subdomain_1"/>
</dbReference>
<evidence type="ECO:0000256" key="1">
    <source>
        <dbReference type="ARBA" id="ARBA00022598"/>
    </source>
</evidence>
<dbReference type="PANTHER" id="PTHR43055:SF1">
    <property type="entry name" value="FORMATE-DEPENDENT PHOSPHORIBOSYLGLYCINAMIDE FORMYLTRANSFERASE"/>
    <property type="match status" value="1"/>
</dbReference>
<keyword evidence="1" id="KW-0436">Ligase</keyword>
<protein>
    <recommendedName>
        <fullName evidence="5">ATP-grasp domain-containing protein</fullName>
    </recommendedName>
</protein>
<dbReference type="Pfam" id="PF15632">
    <property type="entry name" value="ATPgrasp_Ter"/>
    <property type="match status" value="1"/>
</dbReference>
<dbReference type="SUPFAM" id="SSF56059">
    <property type="entry name" value="Glutathione synthetase ATP-binding domain-like"/>
    <property type="match status" value="1"/>
</dbReference>
<dbReference type="AlphaFoldDB" id="A0A2V2MXH4"/>
<proteinExistence type="predicted"/>
<keyword evidence="7" id="KW-1185">Reference proteome</keyword>
<dbReference type="GO" id="GO:0005829">
    <property type="term" value="C:cytosol"/>
    <property type="evidence" value="ECO:0007669"/>
    <property type="project" value="TreeGrafter"/>
</dbReference>
<dbReference type="PROSITE" id="PS50975">
    <property type="entry name" value="ATP_GRASP"/>
    <property type="match status" value="1"/>
</dbReference>
<dbReference type="GO" id="GO:0046872">
    <property type="term" value="F:metal ion binding"/>
    <property type="evidence" value="ECO:0007669"/>
    <property type="project" value="InterPro"/>
</dbReference>
<dbReference type="Proteomes" id="UP000245657">
    <property type="component" value="Unassembled WGS sequence"/>
</dbReference>
<evidence type="ECO:0000259" key="5">
    <source>
        <dbReference type="PROSITE" id="PS50975"/>
    </source>
</evidence>
<gene>
    <name evidence="6" type="ORF">DK846_07760</name>
</gene>
<dbReference type="InterPro" id="IPR011761">
    <property type="entry name" value="ATP-grasp"/>
</dbReference>
<dbReference type="Gene3D" id="3.40.50.20">
    <property type="match status" value="1"/>
</dbReference>
<dbReference type="RefSeq" id="WP_109968346.1">
    <property type="nucleotide sequence ID" value="NZ_CP176093.1"/>
</dbReference>
<dbReference type="Gene3D" id="3.30.470.20">
    <property type="entry name" value="ATP-grasp fold, B domain"/>
    <property type="match status" value="1"/>
</dbReference>
<dbReference type="GO" id="GO:0005524">
    <property type="term" value="F:ATP binding"/>
    <property type="evidence" value="ECO:0007669"/>
    <property type="project" value="UniProtKB-UniRule"/>
</dbReference>
<feature type="domain" description="ATP-grasp" evidence="5">
    <location>
        <begin position="117"/>
        <end position="304"/>
    </location>
</feature>
<evidence type="ECO:0000256" key="2">
    <source>
        <dbReference type="ARBA" id="ARBA00022741"/>
    </source>
</evidence>
<dbReference type="GeneID" id="97548457"/>
<dbReference type="Gene3D" id="3.30.1490.20">
    <property type="entry name" value="ATP-grasp fold, A domain"/>
    <property type="match status" value="1"/>
</dbReference>
<organism evidence="6 7">
    <name type="scientific">Methanospirillum lacunae</name>
    <dbReference type="NCBI Taxonomy" id="668570"/>
    <lineage>
        <taxon>Archaea</taxon>
        <taxon>Methanobacteriati</taxon>
        <taxon>Methanobacteriota</taxon>
        <taxon>Stenosarchaea group</taxon>
        <taxon>Methanomicrobia</taxon>
        <taxon>Methanomicrobiales</taxon>
        <taxon>Methanospirillaceae</taxon>
        <taxon>Methanospirillum</taxon>
    </lineage>
</organism>
<dbReference type="EMBL" id="QGMY01000006">
    <property type="protein sequence ID" value="PWR72834.1"/>
    <property type="molecule type" value="Genomic_DNA"/>
</dbReference>
<dbReference type="PANTHER" id="PTHR43055">
    <property type="entry name" value="FORMATE-DEPENDENT PHOSPHORIBOSYLGLYCINAMIDE FORMYLTRANSFERASE"/>
    <property type="match status" value="1"/>
</dbReference>